<gene>
    <name evidence="1" type="ORF">HMPREF0971_01007</name>
</gene>
<proteinExistence type="predicted"/>
<dbReference type="AlphaFoldDB" id="D1QPW2"/>
<dbReference type="STRING" id="649760.HMPREF0971_01007"/>
<comment type="caution">
    <text evidence="1">The sequence shown here is derived from an EMBL/GenBank/DDBJ whole genome shotgun (WGS) entry which is preliminary data.</text>
</comment>
<organism evidence="1 2">
    <name type="scientific">Segatella oris F0302</name>
    <dbReference type="NCBI Taxonomy" id="649760"/>
    <lineage>
        <taxon>Bacteria</taxon>
        <taxon>Pseudomonadati</taxon>
        <taxon>Bacteroidota</taxon>
        <taxon>Bacteroidia</taxon>
        <taxon>Bacteroidales</taxon>
        <taxon>Prevotellaceae</taxon>
        <taxon>Segatella</taxon>
    </lineage>
</organism>
<dbReference type="Proteomes" id="UP000004079">
    <property type="component" value="Unassembled WGS sequence"/>
</dbReference>
<protein>
    <submittedName>
        <fullName evidence="1">Uncharacterized protein</fullName>
    </submittedName>
</protein>
<evidence type="ECO:0000313" key="1">
    <source>
        <dbReference type="EMBL" id="EFB32682.1"/>
    </source>
</evidence>
<name>D1QPW2_9BACT</name>
<dbReference type="PROSITE" id="PS51257">
    <property type="entry name" value="PROKAR_LIPOPROTEIN"/>
    <property type="match status" value="1"/>
</dbReference>
<sequence>MSFFIRCCSVATCLVVGCEMTDNELIMQRKVLVSHLISHGKVK</sequence>
<dbReference type="EMBL" id="ACUZ02000018">
    <property type="protein sequence ID" value="EFB32682.1"/>
    <property type="molecule type" value="Genomic_DNA"/>
</dbReference>
<dbReference type="HOGENOM" id="CLU_3237744_0_0_10"/>
<reference evidence="1 2" key="1">
    <citation type="submission" date="2009-11" db="EMBL/GenBank/DDBJ databases">
        <authorList>
            <person name="Weinstock G."/>
            <person name="Sodergren E."/>
            <person name="Clifton S."/>
            <person name="Fulton L."/>
            <person name="Fulton B."/>
            <person name="Courtney L."/>
            <person name="Fronick C."/>
            <person name="Harrison M."/>
            <person name="Strong C."/>
            <person name="Farmer C."/>
            <person name="Delahaunty K."/>
            <person name="Markovic C."/>
            <person name="Hall O."/>
            <person name="Minx P."/>
            <person name="Tomlinson C."/>
            <person name="Mitreva M."/>
            <person name="Nelson J."/>
            <person name="Hou S."/>
            <person name="Wollam A."/>
            <person name="Pepin K.H."/>
            <person name="Johnson M."/>
            <person name="Bhonagiri V."/>
            <person name="Nash W.E."/>
            <person name="Warren W."/>
            <person name="Chinwalla A."/>
            <person name="Mardis E.R."/>
            <person name="Wilson R.K."/>
        </authorList>
    </citation>
    <scope>NUCLEOTIDE SEQUENCE [LARGE SCALE GENOMIC DNA]</scope>
    <source>
        <strain evidence="1 2">F0302</strain>
    </source>
</reference>
<evidence type="ECO:0000313" key="2">
    <source>
        <dbReference type="Proteomes" id="UP000004079"/>
    </source>
</evidence>
<accession>D1QPW2</accession>